<protein>
    <submittedName>
        <fullName evidence="2">Uncharacterized protein</fullName>
    </submittedName>
</protein>
<dbReference type="Proteomes" id="UP001214576">
    <property type="component" value="Unassembled WGS sequence"/>
</dbReference>
<evidence type="ECO:0000313" key="3">
    <source>
        <dbReference type="Proteomes" id="UP001214576"/>
    </source>
</evidence>
<keyword evidence="3" id="KW-1185">Reference proteome</keyword>
<name>A0AAD4YIF5_OVIAM</name>
<evidence type="ECO:0000313" key="2">
    <source>
        <dbReference type="EMBL" id="KAI4548667.1"/>
    </source>
</evidence>
<organism evidence="2 3">
    <name type="scientific">Ovis ammon polii</name>
    <dbReference type="NCBI Taxonomy" id="230172"/>
    <lineage>
        <taxon>Eukaryota</taxon>
        <taxon>Metazoa</taxon>
        <taxon>Chordata</taxon>
        <taxon>Craniata</taxon>
        <taxon>Vertebrata</taxon>
        <taxon>Euteleostomi</taxon>
        <taxon>Mammalia</taxon>
        <taxon>Eutheria</taxon>
        <taxon>Laurasiatheria</taxon>
        <taxon>Artiodactyla</taxon>
        <taxon>Ruminantia</taxon>
        <taxon>Pecora</taxon>
        <taxon>Bovidae</taxon>
        <taxon>Caprinae</taxon>
        <taxon>Ovis</taxon>
    </lineage>
</organism>
<feature type="region of interest" description="Disordered" evidence="1">
    <location>
        <begin position="159"/>
        <end position="180"/>
    </location>
</feature>
<proteinExistence type="predicted"/>
<gene>
    <name evidence="2" type="ORF">MG293_000997</name>
</gene>
<comment type="caution">
    <text evidence="2">The sequence shown here is derived from an EMBL/GenBank/DDBJ whole genome shotgun (WGS) entry which is preliminary data.</text>
</comment>
<sequence>MRREHREFFPDEVGKGFPLRSYEAETGLLLMLAGHSFFLSSGDRPPPLEMLPEHRESFADEAVTGTFILNYEVETGFLLMVAGQSVFLPSGDGHVGELLELQQGCKGPFRSSRGKMRRESRESFSEEAGKGTLILSYEEETGILLMLVGPSVFLSSGNGNPRSTSTLERKPEVLASAPDEDLGPGTDWRGILRGPCNLHGDWCFQRQYDRVSEFPIVTR</sequence>
<reference evidence="2" key="1">
    <citation type="submission" date="2022-03" db="EMBL/GenBank/DDBJ databases">
        <title>Genomic analyses of argali, domestic sheep and their hybrids provide insights into chromosomal evolution, heterosis and genetic basis of agronomic traits.</title>
        <authorList>
            <person name="Li M."/>
        </authorList>
    </citation>
    <scope>NUCLEOTIDE SEQUENCE</scope>
    <source>
        <strain evidence="2">CAU-MHL-2022a</strain>
        <tissue evidence="2">Skin</tissue>
    </source>
</reference>
<accession>A0AAD4YIF5</accession>
<evidence type="ECO:0000256" key="1">
    <source>
        <dbReference type="SAM" id="MobiDB-lite"/>
    </source>
</evidence>
<dbReference type="EMBL" id="JAKZEL010000001">
    <property type="protein sequence ID" value="KAI4548667.1"/>
    <property type="molecule type" value="Genomic_DNA"/>
</dbReference>
<dbReference type="AlphaFoldDB" id="A0AAD4YIF5"/>